<dbReference type="RefSeq" id="WP_204735324.1">
    <property type="nucleotide sequence ID" value="NZ_JAVDWE010000018.1"/>
</dbReference>
<organism evidence="3 4">
    <name type="scientific">Hydrogenophaga laconesensis</name>
    <dbReference type="NCBI Taxonomy" id="1805971"/>
    <lineage>
        <taxon>Bacteria</taxon>
        <taxon>Pseudomonadati</taxon>
        <taxon>Pseudomonadota</taxon>
        <taxon>Betaproteobacteria</taxon>
        <taxon>Burkholderiales</taxon>
        <taxon>Comamonadaceae</taxon>
        <taxon>Hydrogenophaga</taxon>
    </lineage>
</organism>
<evidence type="ECO:0000256" key="1">
    <source>
        <dbReference type="SAM" id="Phobius"/>
    </source>
</evidence>
<dbReference type="InterPro" id="IPR018705">
    <property type="entry name" value="DUF2134_membrane"/>
</dbReference>
<evidence type="ECO:0000313" key="3">
    <source>
        <dbReference type="EMBL" id="MDR7097031.1"/>
    </source>
</evidence>
<comment type="caution">
    <text evidence="3">The sequence shown here is derived from an EMBL/GenBank/DDBJ whole genome shotgun (WGS) entry which is preliminary data.</text>
</comment>
<dbReference type="Proteomes" id="UP001265550">
    <property type="component" value="Unassembled WGS sequence"/>
</dbReference>
<keyword evidence="1" id="KW-0812">Transmembrane</keyword>
<sequence>MSALRQRQSGSIVINTAIALSLIIIALIGTELGYLFVVKRELQKTADLAAVAGATAVQPADCTAARAATLANAAQNLAGFTTVATCGRWDPAQGTERNFAADQTAYNAVHVVISGTPPPLLAFFPGQRSLQAEAVAAATDPLASFSVGSTLLRTGSSLLGDMLKGIGLDLTGTSLVGYDGLAQLQITPAGLLQALNIPVATDIGVGELNTLLAAQNVQLGTLLDAIVTLAGQDSLLVSNVSLLNAVVTRVGAPNLQVQLGSLASGPSGLFAEIVAPGASASSALNVGVNALDLLHSSIGVATQRHAVNVSGLSLSSLVSARTVLIEPPSIAIGGVGATAYTAQLRTWAEIDTGNLPVIGHIARVRLPIMMDVVNGRGTLTQMCTPALRAPNGTERAAIAVDASIVKVCVGRPGANPAQENEIFSTSASCDQNLADEDLLRIGLLGVNLVSLRTHLDLDALPQQSSVTLAAGETATVGNDLLLGTTVSNITNALLATLLVETLDRGPTLSLSQRQAMAQNLWNAEGAACTTRTCRVNRLTAIQTAMQNSTSGLGDFLGGLTSEVLALLNNTLALNVQGLLAGVGNLVGGLLTSLGDVLGAVLGGLIGGCTALIGSNDAACVSGIASSLDGNSSAGGETVPNAITSLTSYLLQVLRPVLDAVGTNVLTPLLRDVLGLRLGEIDVNLRTLNCQARAHLVY</sequence>
<evidence type="ECO:0000259" key="2">
    <source>
        <dbReference type="Pfam" id="PF09977"/>
    </source>
</evidence>
<feature type="domain" description="DUF2134" evidence="2">
    <location>
        <begin position="53"/>
        <end position="136"/>
    </location>
</feature>
<reference evidence="3 4" key="1">
    <citation type="submission" date="2023-07" db="EMBL/GenBank/DDBJ databases">
        <title>Sorghum-associated microbial communities from plants grown in Nebraska, USA.</title>
        <authorList>
            <person name="Schachtman D."/>
        </authorList>
    </citation>
    <scope>NUCLEOTIDE SEQUENCE [LARGE SCALE GENOMIC DNA]</scope>
    <source>
        <strain evidence="3 4">BE240</strain>
    </source>
</reference>
<gene>
    <name evidence="3" type="ORF">J2X09_004800</name>
</gene>
<keyword evidence="1" id="KW-0472">Membrane</keyword>
<keyword evidence="1" id="KW-1133">Transmembrane helix</keyword>
<protein>
    <submittedName>
        <fullName evidence="3">Membrane protein</fullName>
    </submittedName>
</protein>
<keyword evidence="4" id="KW-1185">Reference proteome</keyword>
<name>A0ABU1VHS2_9BURK</name>
<dbReference type="Pfam" id="PF09977">
    <property type="entry name" value="Tad_C"/>
    <property type="match status" value="1"/>
</dbReference>
<evidence type="ECO:0000313" key="4">
    <source>
        <dbReference type="Proteomes" id="UP001265550"/>
    </source>
</evidence>
<feature type="transmembrane region" description="Helical" evidence="1">
    <location>
        <begin position="12"/>
        <end position="37"/>
    </location>
</feature>
<dbReference type="EMBL" id="JAVDWE010000018">
    <property type="protein sequence ID" value="MDR7097031.1"/>
    <property type="molecule type" value="Genomic_DNA"/>
</dbReference>
<proteinExistence type="predicted"/>
<accession>A0ABU1VHS2</accession>